<protein>
    <recommendedName>
        <fullName evidence="3">Tat (Twin-arginine translocation) pathway signal sequence domain protein</fullName>
    </recommendedName>
</protein>
<dbReference type="InterPro" id="IPR006311">
    <property type="entry name" value="TAT_signal"/>
</dbReference>
<dbReference type="Proteomes" id="UP000011682">
    <property type="component" value="Unassembled WGS sequence"/>
</dbReference>
<dbReference type="eggNOG" id="ENOG503194K">
    <property type="taxonomic scope" value="Bacteria"/>
</dbReference>
<comment type="caution">
    <text evidence="1">The sequence shown here is derived from an EMBL/GenBank/DDBJ whole genome shotgun (WGS) entry which is preliminary data.</text>
</comment>
<proteinExistence type="predicted"/>
<reference evidence="1" key="1">
    <citation type="submission" date="2013-05" db="EMBL/GenBank/DDBJ databases">
        <title>Genome assembly of Cystobacter fuscus DSM 2262.</title>
        <authorList>
            <person name="Sharma G."/>
            <person name="Khatri I."/>
            <person name="Kaur C."/>
            <person name="Mayilraj S."/>
            <person name="Subramanian S."/>
        </authorList>
    </citation>
    <scope>NUCLEOTIDE SEQUENCE [LARGE SCALE GENOMIC DNA]</scope>
    <source>
        <strain evidence="1">DSM 2262</strain>
    </source>
</reference>
<evidence type="ECO:0008006" key="3">
    <source>
        <dbReference type="Google" id="ProtNLM"/>
    </source>
</evidence>
<keyword evidence="2" id="KW-1185">Reference proteome</keyword>
<dbReference type="OrthoDB" id="5482671at2"/>
<dbReference type="AlphaFoldDB" id="S9PI39"/>
<organism evidence="1 2">
    <name type="scientific">Cystobacter fuscus (strain ATCC 25194 / DSM 2262 / NBRC 100088 / M29)</name>
    <dbReference type="NCBI Taxonomy" id="1242864"/>
    <lineage>
        <taxon>Bacteria</taxon>
        <taxon>Pseudomonadati</taxon>
        <taxon>Myxococcota</taxon>
        <taxon>Myxococcia</taxon>
        <taxon>Myxococcales</taxon>
        <taxon>Cystobacterineae</taxon>
        <taxon>Archangiaceae</taxon>
        <taxon>Cystobacter</taxon>
    </lineage>
</organism>
<name>S9PI39_CYSF2</name>
<accession>S9PI39</accession>
<dbReference type="EMBL" id="ANAH02000007">
    <property type="protein sequence ID" value="EPX62731.1"/>
    <property type="molecule type" value="Genomic_DNA"/>
</dbReference>
<evidence type="ECO:0000313" key="2">
    <source>
        <dbReference type="Proteomes" id="UP000011682"/>
    </source>
</evidence>
<evidence type="ECO:0000313" key="1">
    <source>
        <dbReference type="EMBL" id="EPX62731.1"/>
    </source>
</evidence>
<dbReference type="PROSITE" id="PS51318">
    <property type="entry name" value="TAT"/>
    <property type="match status" value="1"/>
</dbReference>
<sequence length="520" mass="56387">MSLRSNGRLSRREMLKALSLCAAGSATLGAQLTGCRDALNTPKTLERLGGVRRARLDGKPRFLIVVGATGGASIVDSLLAVRASEAGANASRLNIFPDEQVQSVDGSPFRAVKVSNHPLGNLPQMVNTAQLPFVRKHKDSMLVATSVGTSVNHVIAQKRSITGNAAWRGRTLQECVALQYGAGYPMPNVNMGMGGYSERGTDSSLPSYCYGEVVSNASFWPLGLDGSKGIKDAPPRDVVEMARRTRNTLDSQSVFGRTFENAAMIQRWNEQRIEGQPALEARDLINRLNVQPNQPPKMPLTEYGLSSSPDGDRLRTLFPDYLTDPVQGQAALAFLLLKYRVSVTVTIGPSFNVAVRDHVEAGEFIANPPLAFDFSHTDHRAGQAFMWARVMDVVDKLIDLLKSEPFDETTGESMWDRTLIYVATEFGRTRSRPNDAIAFSSGHDLNNGFLMLSPMLKGNTLLGGIDSSTTLTYGFDPRTGEPDRNKMTTNEPDIFSGILTALGVDTAGSGLPDASAFVRT</sequence>
<dbReference type="RefSeq" id="WP_002621640.1">
    <property type="nucleotide sequence ID" value="NZ_ANAH02000007.1"/>
</dbReference>
<gene>
    <name evidence="1" type="ORF">D187_008919</name>
</gene>